<dbReference type="SMART" id="SM01057">
    <property type="entry name" value="Carb_anhydrase"/>
    <property type="match status" value="1"/>
</dbReference>
<dbReference type="InterPro" id="IPR036398">
    <property type="entry name" value="CA_dom_sf"/>
</dbReference>
<evidence type="ECO:0000259" key="3">
    <source>
        <dbReference type="PROSITE" id="PS51144"/>
    </source>
</evidence>
<evidence type="ECO:0000256" key="1">
    <source>
        <dbReference type="SAM" id="MobiDB-lite"/>
    </source>
</evidence>
<name>A0ABP1QMC4_9HEXA</name>
<feature type="chain" id="PRO_5045588443" description="Alpha-carbonic anhydrase domain-containing protein" evidence="2">
    <location>
        <begin position="29"/>
        <end position="299"/>
    </location>
</feature>
<proteinExistence type="predicted"/>
<dbReference type="InterPro" id="IPR001148">
    <property type="entry name" value="CA_dom"/>
</dbReference>
<dbReference type="SUPFAM" id="SSF51069">
    <property type="entry name" value="Carbonic anhydrase"/>
    <property type="match status" value="1"/>
</dbReference>
<evidence type="ECO:0000313" key="4">
    <source>
        <dbReference type="EMBL" id="CAL8108189.1"/>
    </source>
</evidence>
<dbReference type="EMBL" id="CAXLJM020000039">
    <property type="protein sequence ID" value="CAL8108189.1"/>
    <property type="molecule type" value="Genomic_DNA"/>
</dbReference>
<reference evidence="4 5" key="1">
    <citation type="submission" date="2024-08" db="EMBL/GenBank/DDBJ databases">
        <authorList>
            <person name="Cucini C."/>
            <person name="Frati F."/>
        </authorList>
    </citation>
    <scope>NUCLEOTIDE SEQUENCE [LARGE SCALE GENOMIC DNA]</scope>
</reference>
<feature type="compositionally biased region" description="Basic and acidic residues" evidence="1">
    <location>
        <begin position="94"/>
        <end position="152"/>
    </location>
</feature>
<accession>A0ABP1QMC4</accession>
<dbReference type="Pfam" id="PF00194">
    <property type="entry name" value="Carb_anhydrase"/>
    <property type="match status" value="1"/>
</dbReference>
<keyword evidence="2" id="KW-0732">Signal</keyword>
<gene>
    <name evidence="4" type="ORF">ODALV1_LOCUS12903</name>
</gene>
<organism evidence="4 5">
    <name type="scientific">Orchesella dallaii</name>
    <dbReference type="NCBI Taxonomy" id="48710"/>
    <lineage>
        <taxon>Eukaryota</taxon>
        <taxon>Metazoa</taxon>
        <taxon>Ecdysozoa</taxon>
        <taxon>Arthropoda</taxon>
        <taxon>Hexapoda</taxon>
        <taxon>Collembola</taxon>
        <taxon>Entomobryomorpha</taxon>
        <taxon>Entomobryoidea</taxon>
        <taxon>Orchesellidae</taxon>
        <taxon>Orchesellinae</taxon>
        <taxon>Orchesella</taxon>
    </lineage>
</organism>
<feature type="domain" description="Alpha-carbonic anhydrase" evidence="3">
    <location>
        <begin position="163"/>
        <end position="299"/>
    </location>
</feature>
<protein>
    <recommendedName>
        <fullName evidence="3">Alpha-carbonic anhydrase domain-containing protein</fullName>
    </recommendedName>
</protein>
<feature type="compositionally biased region" description="Basic and acidic residues" evidence="1">
    <location>
        <begin position="70"/>
        <end position="82"/>
    </location>
</feature>
<feature type="region of interest" description="Disordered" evidence="1">
    <location>
        <begin position="42"/>
        <end position="156"/>
    </location>
</feature>
<comment type="caution">
    <text evidence="4">The sequence shown here is derived from an EMBL/GenBank/DDBJ whole genome shotgun (WGS) entry which is preliminary data.</text>
</comment>
<dbReference type="PROSITE" id="PS00162">
    <property type="entry name" value="ALPHA_CA_1"/>
    <property type="match status" value="1"/>
</dbReference>
<sequence>MIYCRKVPRKLLLTKLFVLILQLSFIFGIEETPTDQQLEQNNLEQTNQQSQEQQNLEETEPNLGQNEQENQDRKEPQSHEQTEPNQGQNEQDNQDQKDQNLEQNEQNKEQLNSEHQKPENPAHQNLEEKESSPSPPLEEKEQQTPKENEHENVVQSAFESQTPIWCYQDPSCGEATWGNLCSSGTAQSPIDLPEMEDPTCLIKNFPLSSYQSQLYTLETDGRTLGIKLLDTLPSFHWDDQEASYSLHSMHMHWSSNDSSGGSEHTINSTQFAAELHMIQTILTQLKRLSRQEKRMRWPF</sequence>
<dbReference type="PROSITE" id="PS51144">
    <property type="entry name" value="ALPHA_CA_2"/>
    <property type="match status" value="1"/>
</dbReference>
<evidence type="ECO:0000313" key="5">
    <source>
        <dbReference type="Proteomes" id="UP001642540"/>
    </source>
</evidence>
<dbReference type="InterPro" id="IPR018338">
    <property type="entry name" value="Carbonic_anhydrase_a-class_CS"/>
</dbReference>
<evidence type="ECO:0000256" key="2">
    <source>
        <dbReference type="SAM" id="SignalP"/>
    </source>
</evidence>
<dbReference type="Gene3D" id="3.10.200.10">
    <property type="entry name" value="Alpha carbonic anhydrase"/>
    <property type="match status" value="1"/>
</dbReference>
<keyword evidence="5" id="KW-1185">Reference proteome</keyword>
<feature type="compositionally biased region" description="Low complexity" evidence="1">
    <location>
        <begin position="42"/>
        <end position="54"/>
    </location>
</feature>
<feature type="signal peptide" evidence="2">
    <location>
        <begin position="1"/>
        <end position="28"/>
    </location>
</feature>
<dbReference type="Proteomes" id="UP001642540">
    <property type="component" value="Unassembled WGS sequence"/>
</dbReference>